<keyword evidence="8 11" id="KW-0805">Transcription regulation</keyword>
<feature type="region of interest" description="Disordered" evidence="12">
    <location>
        <begin position="152"/>
        <end position="207"/>
    </location>
</feature>
<evidence type="ECO:0000313" key="14">
    <source>
        <dbReference type="Proteomes" id="UP000232851"/>
    </source>
</evidence>
<keyword evidence="11" id="KW-0694">RNA-binding</keyword>
<dbReference type="GO" id="GO:0006355">
    <property type="term" value="P:regulation of DNA-templated transcription"/>
    <property type="evidence" value="ECO:0007669"/>
    <property type="project" value="UniProtKB-UniRule"/>
</dbReference>
<comment type="subcellular location">
    <subcellularLocation>
        <location evidence="2 11">Host cytoplasm</location>
    </subcellularLocation>
    <subcellularLocation>
        <location evidence="1 11">Host nucleus</location>
    </subcellularLocation>
    <subcellularLocation>
        <location evidence="11">Virion tegument</location>
    </subcellularLocation>
    <text evidence="11">Major tegument protein of the virion. Undergoes nucleocytoplasmic shuttling during infection. Localizes to the major sites of transcription in the infected cell nucleus.</text>
</comment>
<dbReference type="InterPro" id="IPR005029">
    <property type="entry name" value="Herpes_UL47"/>
</dbReference>
<feature type="compositionally biased region" description="Low complexity" evidence="12">
    <location>
        <begin position="26"/>
        <end position="37"/>
    </location>
</feature>
<evidence type="ECO:0000313" key="13">
    <source>
        <dbReference type="EMBL" id="APO15869.1"/>
    </source>
</evidence>
<accession>A0A1L5JKE5</accession>
<keyword evidence="7 11" id="KW-0426">Late protein</keyword>
<protein>
    <recommendedName>
        <fullName evidence="11">Tegument protein UL47</fullName>
    </recommendedName>
</protein>
<name>A0A1L5JKE5_9ALPH</name>
<evidence type="ECO:0000256" key="12">
    <source>
        <dbReference type="SAM" id="MobiDB-lite"/>
    </source>
</evidence>
<keyword evidence="14" id="KW-1185">Reference proteome</keyword>
<evidence type="ECO:0000256" key="5">
    <source>
        <dbReference type="ARBA" id="ARBA00022580"/>
    </source>
</evidence>
<keyword evidence="6 11" id="KW-0946">Virion</keyword>
<organism evidence="13 14">
    <name type="scientific">Bubaline alphaherpesvirus 1</name>
    <dbReference type="NCBI Taxonomy" id="202910"/>
    <lineage>
        <taxon>Viruses</taxon>
        <taxon>Duplodnaviria</taxon>
        <taxon>Heunggongvirae</taxon>
        <taxon>Peploviricota</taxon>
        <taxon>Herviviricetes</taxon>
        <taxon>Herpesvirales</taxon>
        <taxon>Orthoherpesviridae</taxon>
        <taxon>Alphaherpesvirinae</taxon>
        <taxon>Varicellovirus</taxon>
        <taxon>Varicellovirus bubalinealpha1</taxon>
    </lineage>
</organism>
<evidence type="ECO:0000256" key="3">
    <source>
        <dbReference type="ARBA" id="ARBA00005238"/>
    </source>
</evidence>
<evidence type="ECO:0000256" key="11">
    <source>
        <dbReference type="RuleBase" id="RU369113"/>
    </source>
</evidence>
<comment type="subunit">
    <text evidence="11">Interacts with US3 kinase. Interacts with UL31 and UL34; these interactions seem important for efficient virion nuclear egress. Interacts with UL41/VHS.</text>
</comment>
<proteinExistence type="inferred from homology"/>
<dbReference type="KEGG" id="vg:40524688"/>
<evidence type="ECO:0000256" key="7">
    <source>
        <dbReference type="ARBA" id="ARBA00022921"/>
    </source>
</evidence>
<keyword evidence="4 11" id="KW-1048">Host nucleus</keyword>
<feature type="region of interest" description="Disordered" evidence="12">
    <location>
        <begin position="1"/>
        <end position="124"/>
    </location>
</feature>
<keyword evidence="9 11" id="KW-0804">Transcription</keyword>
<dbReference type="Pfam" id="PF03362">
    <property type="entry name" value="Herpes_UL47"/>
    <property type="match status" value="1"/>
</dbReference>
<gene>
    <name evidence="13" type="primary">UL47</name>
</gene>
<dbReference type="GO" id="GO:0042025">
    <property type="term" value="C:host cell nucleus"/>
    <property type="evidence" value="ECO:0007669"/>
    <property type="project" value="UniProtKB-SubCell"/>
</dbReference>
<dbReference type="GO" id="GO:0003723">
    <property type="term" value="F:RNA binding"/>
    <property type="evidence" value="ECO:0007669"/>
    <property type="project" value="UniProtKB-UniRule"/>
</dbReference>
<dbReference type="GeneID" id="40524688"/>
<evidence type="ECO:0000256" key="6">
    <source>
        <dbReference type="ARBA" id="ARBA00022844"/>
    </source>
</evidence>
<reference evidence="13 14" key="1">
    <citation type="journal article" date="2017" name="Arch. Virol.">
        <title>Genome sequence of bubaline alphaherpesvirus 1 (BuHV1) isolated in Australia in 1972.</title>
        <authorList>
            <person name="Scheffer C.M."/>
            <person name="Varela A.P."/>
            <person name="Cibulski S.P."/>
            <person name="Schmidt C."/>
            <person name="Campos F.S."/>
            <person name="Paim W.P."/>
            <person name="Dos Santos R.N."/>
            <person name="Teixeira T.F."/>
            <person name="Loiko M.R."/>
            <person name="Tochetto C."/>
            <person name="Dos Santos H.F."/>
            <person name="de Lima D.A."/>
            <person name="Cerva C."/>
            <person name="Mayer F.Q."/>
            <person name="Petzhold S.A."/>
            <person name="Franco A.C."/>
            <person name="George T.S."/>
            <person name="Spilki F.R."/>
            <person name="Roehe P.M."/>
        </authorList>
    </citation>
    <scope>NUCLEOTIDE SEQUENCE [LARGE SCALE GENOMIC DNA]</scope>
    <source>
        <strain evidence="14">b6</strain>
    </source>
</reference>
<comment type="function">
    <text evidence="11">Tegument protein that can bind to various RNA transcripts. Plays a role in the attenuation of selective viral and cellular mRNA degradation by modulating the activity of host shutoff RNase UL41/VHS. Also plays a role in the primary envelopment of virions in the perinuclear space, probably by interacting with two nuclear egress proteins UL31 and UL34.</text>
</comment>
<keyword evidence="10 11" id="KW-1035">Host cytoplasm</keyword>
<comment type="domain">
    <text evidence="11">The nuclear export signal is CRM1-dependent.</text>
</comment>
<feature type="compositionally biased region" description="Acidic residues" evidence="12">
    <location>
        <begin position="63"/>
        <end position="88"/>
    </location>
</feature>
<dbReference type="RefSeq" id="YP_009664633.1">
    <property type="nucleotide sequence ID" value="NC_043054.1"/>
</dbReference>
<sequence length="744" mass="80188">MDAARAGRPERRPRRSGTYRTHPFQRPSARRSLLDALRAADAEAAERPRVRRPRPDFQRPPDEDTSEDEDVYEYVDGDSGDSADDYDSDYFTADRGPDHGAGDAMDTDAPSERAPEGGAPRDYLTAHLRAIEALPESAPHRSLLERTARTVYAQQFPPRDPSAGSGAPARRARRSLRGSSRGGGSSGSGPGFGPDDEGDDAADLREDPAPDEAYAHLEHDERLPEGPPLLGMEAAAAAAGERTAVEELFTYAPAPPQAEVPLPGILEGRVRPRAFFAQMPLDALCRAPLDDQRVVRERRAWEMAGTPHGLLITTWSTVDPEFSIGGMYVGAPEGARPRLVWRRAMKQAMALQYRLGVGSLCRAVDGEATPPAEALLFLADALLRVVRNCHFLSRPGRAGAAARRLPAAAAGPLAAAQFTLPDASPRATLFRGAMGSLVYWHELRVMLTAVPALCARHAGAGLQSAELYLLALAHSEAPGYTANERYALSAYLTLFVALAERALRWLYLAGAHLLGPHPTAAAFREVRAKIPYERLPLGSATLHDAEVETVDSAAFQEALAPSALAHAYGEAYVAVRTATTLLMAEYAAHAERRDAREMTAAFLGVGLIAQRLMGSLNLLLNCVAGAAVYGGRRVTVREGTLARYSLLADAALPLVRQASLVEFWEARDGIMRELRLRPVASQPLAGKRRVMELYLSLDGIEALVGREPLGSRPVLGPLVDIAEALADHPHLVTGDGRVPRLGGR</sequence>
<feature type="compositionally biased region" description="Basic and acidic residues" evidence="12">
    <location>
        <begin position="1"/>
        <end position="10"/>
    </location>
</feature>
<evidence type="ECO:0000256" key="9">
    <source>
        <dbReference type="ARBA" id="ARBA00023163"/>
    </source>
</evidence>
<dbReference type="EMBL" id="KU936049">
    <property type="protein sequence ID" value="APO15869.1"/>
    <property type="molecule type" value="Genomic_DNA"/>
</dbReference>
<dbReference type="Proteomes" id="UP000232851">
    <property type="component" value="Segment"/>
</dbReference>
<keyword evidence="5 11" id="KW-0920">Virion tegument</keyword>
<dbReference type="GO" id="GO:0019033">
    <property type="term" value="C:viral tegument"/>
    <property type="evidence" value="ECO:0007669"/>
    <property type="project" value="UniProtKB-SubCell"/>
</dbReference>
<evidence type="ECO:0000256" key="10">
    <source>
        <dbReference type="ARBA" id="ARBA00023200"/>
    </source>
</evidence>
<dbReference type="GO" id="GO:0030430">
    <property type="term" value="C:host cell cytoplasm"/>
    <property type="evidence" value="ECO:0007669"/>
    <property type="project" value="UniProtKB-SubCell"/>
</dbReference>
<evidence type="ECO:0000256" key="4">
    <source>
        <dbReference type="ARBA" id="ARBA00022562"/>
    </source>
</evidence>
<feature type="compositionally biased region" description="Basic and acidic residues" evidence="12">
    <location>
        <begin position="38"/>
        <end position="62"/>
    </location>
</feature>
<evidence type="ECO:0000256" key="2">
    <source>
        <dbReference type="ARBA" id="ARBA00004192"/>
    </source>
</evidence>
<comment type="similarity">
    <text evidence="3 11">Belongs to the alphaherpesvirinae HHV-1 UL47 family.</text>
</comment>
<evidence type="ECO:0000256" key="8">
    <source>
        <dbReference type="ARBA" id="ARBA00023015"/>
    </source>
</evidence>
<feature type="compositionally biased region" description="Gly residues" evidence="12">
    <location>
        <begin position="180"/>
        <end position="192"/>
    </location>
</feature>
<evidence type="ECO:0000256" key="1">
    <source>
        <dbReference type="ARBA" id="ARBA00004147"/>
    </source>
</evidence>